<keyword evidence="4" id="KW-1185">Reference proteome</keyword>
<protein>
    <submittedName>
        <fullName evidence="3">SH3 domain-containing protein</fullName>
    </submittedName>
</protein>
<feature type="compositionally biased region" description="Low complexity" evidence="1">
    <location>
        <begin position="36"/>
        <end position="54"/>
    </location>
</feature>
<sequence length="159" mass="16688">MRTTPARTKTRAAPGSLAVALLTAGALSFAGAAPASAAAPPTYPSQPAQPAQPAHNDHEVIWGTIVAPHDLKIRDAPSTGAPIVAKLPAESQDRVECRTRGSSVWGDTTWYWLGGVRGWASAAYVDVGGQHVPGCASSDPCQEYKPCWDTCQGGHNRHH</sequence>
<feature type="chain" id="PRO_5046402249" evidence="2">
    <location>
        <begin position="38"/>
        <end position="159"/>
    </location>
</feature>
<keyword evidence="2" id="KW-0732">Signal</keyword>
<evidence type="ECO:0000313" key="3">
    <source>
        <dbReference type="EMBL" id="MFH8549647.1"/>
    </source>
</evidence>
<dbReference type="Gene3D" id="2.30.30.40">
    <property type="entry name" value="SH3 Domains"/>
    <property type="match status" value="1"/>
</dbReference>
<reference evidence="3 4" key="1">
    <citation type="submission" date="2024-10" db="EMBL/GenBank/DDBJ databases">
        <title>The Natural Products Discovery Center: Release of the First 8490 Sequenced Strains for Exploring Actinobacteria Biosynthetic Diversity.</title>
        <authorList>
            <person name="Kalkreuter E."/>
            <person name="Kautsar S.A."/>
            <person name="Yang D."/>
            <person name="Bader C.D."/>
            <person name="Teijaro C.N."/>
            <person name="Fluegel L."/>
            <person name="Davis C.M."/>
            <person name="Simpson J.R."/>
            <person name="Lauterbach L."/>
            <person name="Steele A.D."/>
            <person name="Gui C."/>
            <person name="Meng S."/>
            <person name="Li G."/>
            <person name="Viehrig K."/>
            <person name="Ye F."/>
            <person name="Su P."/>
            <person name="Kiefer A.F."/>
            <person name="Nichols A."/>
            <person name="Cepeda A.J."/>
            <person name="Yan W."/>
            <person name="Fan B."/>
            <person name="Jiang Y."/>
            <person name="Adhikari A."/>
            <person name="Zheng C.-J."/>
            <person name="Schuster L."/>
            <person name="Cowan T.M."/>
            <person name="Smanski M.J."/>
            <person name="Chevrette M.G."/>
            <person name="De Carvalho L.P.S."/>
            <person name="Shen B."/>
        </authorList>
    </citation>
    <scope>NUCLEOTIDE SEQUENCE [LARGE SCALE GENOMIC DNA]</scope>
    <source>
        <strain evidence="3 4">NPDC017990</strain>
    </source>
</reference>
<feature type="region of interest" description="Disordered" evidence="1">
    <location>
        <begin position="36"/>
        <end position="55"/>
    </location>
</feature>
<evidence type="ECO:0000313" key="4">
    <source>
        <dbReference type="Proteomes" id="UP001610818"/>
    </source>
</evidence>
<evidence type="ECO:0000256" key="1">
    <source>
        <dbReference type="SAM" id="MobiDB-lite"/>
    </source>
</evidence>
<gene>
    <name evidence="3" type="ORF">ACH4F9_32045</name>
</gene>
<dbReference type="EMBL" id="JBIRGQ010000006">
    <property type="protein sequence ID" value="MFH8549647.1"/>
    <property type="molecule type" value="Genomic_DNA"/>
</dbReference>
<dbReference type="Proteomes" id="UP001610818">
    <property type="component" value="Unassembled WGS sequence"/>
</dbReference>
<proteinExistence type="predicted"/>
<accession>A0ABW7QXY6</accession>
<dbReference type="RefSeq" id="WP_397716042.1">
    <property type="nucleotide sequence ID" value="NZ_JBIRGN010000006.1"/>
</dbReference>
<organism evidence="3 4">
    <name type="scientific">Streptomyces longisporoflavus</name>
    <dbReference type="NCBI Taxonomy" id="28044"/>
    <lineage>
        <taxon>Bacteria</taxon>
        <taxon>Bacillati</taxon>
        <taxon>Actinomycetota</taxon>
        <taxon>Actinomycetes</taxon>
        <taxon>Kitasatosporales</taxon>
        <taxon>Streptomycetaceae</taxon>
        <taxon>Streptomyces</taxon>
    </lineage>
</organism>
<comment type="caution">
    <text evidence="3">The sequence shown here is derived from an EMBL/GenBank/DDBJ whole genome shotgun (WGS) entry which is preliminary data.</text>
</comment>
<feature type="signal peptide" evidence="2">
    <location>
        <begin position="1"/>
        <end position="37"/>
    </location>
</feature>
<evidence type="ECO:0000256" key="2">
    <source>
        <dbReference type="SAM" id="SignalP"/>
    </source>
</evidence>
<name>A0ABW7QXY6_9ACTN</name>